<feature type="non-terminal residue" evidence="2">
    <location>
        <position position="1"/>
    </location>
</feature>
<reference evidence="2 3" key="2">
    <citation type="journal article" date="2017" name="Front. Plant Sci.">
        <title>Gene Classification and Mining of Molecular Markers Useful in Red Clover (Trifolium pratense) Breeding.</title>
        <authorList>
            <person name="Istvanek J."/>
            <person name="Dluhosova J."/>
            <person name="Dluhos P."/>
            <person name="Patkova L."/>
            <person name="Nedelnik J."/>
            <person name="Repkova J."/>
        </authorList>
    </citation>
    <scope>NUCLEOTIDE SEQUENCE [LARGE SCALE GENOMIC DNA]</scope>
    <source>
        <strain evidence="3">cv. Tatra</strain>
        <tissue evidence="2">Young leaves</tissue>
    </source>
</reference>
<dbReference type="AlphaFoldDB" id="A0A2K3MBP0"/>
<accession>A0A2K3MBP0</accession>
<dbReference type="ExpressionAtlas" id="A0A2K3MBP0">
    <property type="expression patterns" value="baseline"/>
</dbReference>
<reference evidence="2 3" key="1">
    <citation type="journal article" date="2014" name="Am. J. Bot.">
        <title>Genome assembly and annotation for red clover (Trifolium pratense; Fabaceae).</title>
        <authorList>
            <person name="Istvanek J."/>
            <person name="Jaros M."/>
            <person name="Krenek A."/>
            <person name="Repkova J."/>
        </authorList>
    </citation>
    <scope>NUCLEOTIDE SEQUENCE [LARGE SCALE GENOMIC DNA]</scope>
    <source>
        <strain evidence="3">cv. Tatra</strain>
        <tissue evidence="2">Young leaves</tissue>
    </source>
</reference>
<evidence type="ECO:0000313" key="2">
    <source>
        <dbReference type="EMBL" id="PNX88204.1"/>
    </source>
</evidence>
<protein>
    <submittedName>
        <fullName evidence="2">Kinesin-like protein</fullName>
    </submittedName>
</protein>
<gene>
    <name evidence="2" type="ORF">L195_g044306</name>
</gene>
<evidence type="ECO:0000313" key="3">
    <source>
        <dbReference type="Proteomes" id="UP000236291"/>
    </source>
</evidence>
<evidence type="ECO:0000256" key="1">
    <source>
        <dbReference type="SAM" id="MobiDB-lite"/>
    </source>
</evidence>
<comment type="caution">
    <text evidence="2">The sequence shown here is derived from an EMBL/GenBank/DDBJ whole genome shotgun (WGS) entry which is preliminary data.</text>
</comment>
<feature type="compositionally biased region" description="Polar residues" evidence="1">
    <location>
        <begin position="43"/>
        <end position="56"/>
    </location>
</feature>
<name>A0A2K3MBP0_TRIPR</name>
<dbReference type="EMBL" id="ASHM01055890">
    <property type="protein sequence ID" value="PNX88204.1"/>
    <property type="molecule type" value="Genomic_DNA"/>
</dbReference>
<proteinExistence type="predicted"/>
<dbReference type="Proteomes" id="UP000236291">
    <property type="component" value="Unassembled WGS sequence"/>
</dbReference>
<dbReference type="STRING" id="57577.A0A2K3MBP0"/>
<organism evidence="2 3">
    <name type="scientific">Trifolium pratense</name>
    <name type="common">Red clover</name>
    <dbReference type="NCBI Taxonomy" id="57577"/>
    <lineage>
        <taxon>Eukaryota</taxon>
        <taxon>Viridiplantae</taxon>
        <taxon>Streptophyta</taxon>
        <taxon>Embryophyta</taxon>
        <taxon>Tracheophyta</taxon>
        <taxon>Spermatophyta</taxon>
        <taxon>Magnoliopsida</taxon>
        <taxon>eudicotyledons</taxon>
        <taxon>Gunneridae</taxon>
        <taxon>Pentapetalae</taxon>
        <taxon>rosids</taxon>
        <taxon>fabids</taxon>
        <taxon>Fabales</taxon>
        <taxon>Fabaceae</taxon>
        <taxon>Papilionoideae</taxon>
        <taxon>50 kb inversion clade</taxon>
        <taxon>NPAAA clade</taxon>
        <taxon>Hologalegina</taxon>
        <taxon>IRL clade</taxon>
        <taxon>Trifolieae</taxon>
        <taxon>Trifolium</taxon>
    </lineage>
</organism>
<sequence length="115" mass="12544">KLDAFRDGMLVENESKKDASVVSSHLFHDGRHKRSSSRWNDEFSPTSSSVTESTQAGELISKTKLAPGGVTMSDQMDLLVEQVKMLAGDIAFSTSTLKRLIEQSVNDPDGSKSQV</sequence>
<feature type="region of interest" description="Disordered" evidence="1">
    <location>
        <begin position="30"/>
        <end position="60"/>
    </location>
</feature>